<dbReference type="AlphaFoldDB" id="A0AAV4XZ67"/>
<evidence type="ECO:0000313" key="1">
    <source>
        <dbReference type="EMBL" id="GIZ00128.1"/>
    </source>
</evidence>
<dbReference type="EMBL" id="BPLR01001123">
    <property type="protein sequence ID" value="GIZ00128.1"/>
    <property type="molecule type" value="Genomic_DNA"/>
</dbReference>
<evidence type="ECO:0000313" key="2">
    <source>
        <dbReference type="Proteomes" id="UP001054945"/>
    </source>
</evidence>
<comment type="caution">
    <text evidence="1">The sequence shown here is derived from an EMBL/GenBank/DDBJ whole genome shotgun (WGS) entry which is preliminary data.</text>
</comment>
<accession>A0AAV4XZ67</accession>
<organism evidence="1 2">
    <name type="scientific">Caerostris extrusa</name>
    <name type="common">Bark spider</name>
    <name type="synonym">Caerostris bankana</name>
    <dbReference type="NCBI Taxonomy" id="172846"/>
    <lineage>
        <taxon>Eukaryota</taxon>
        <taxon>Metazoa</taxon>
        <taxon>Ecdysozoa</taxon>
        <taxon>Arthropoda</taxon>
        <taxon>Chelicerata</taxon>
        <taxon>Arachnida</taxon>
        <taxon>Araneae</taxon>
        <taxon>Araneomorphae</taxon>
        <taxon>Entelegynae</taxon>
        <taxon>Araneoidea</taxon>
        <taxon>Araneidae</taxon>
        <taxon>Caerostris</taxon>
    </lineage>
</organism>
<name>A0AAV4XZ67_CAEEX</name>
<sequence length="92" mass="10504">MLSHSFTLSRCRTHHYVYYHHQGLRSASLSYSQPLTIPFNKCKSRGGHSYQHSAKSLTHGNYSFGAETGRLSPFPTCIFNRHRRGFVSRVGC</sequence>
<keyword evidence="2" id="KW-1185">Reference proteome</keyword>
<reference evidence="1 2" key="1">
    <citation type="submission" date="2021-06" db="EMBL/GenBank/DDBJ databases">
        <title>Caerostris extrusa draft genome.</title>
        <authorList>
            <person name="Kono N."/>
            <person name="Arakawa K."/>
        </authorList>
    </citation>
    <scope>NUCLEOTIDE SEQUENCE [LARGE SCALE GENOMIC DNA]</scope>
</reference>
<proteinExistence type="predicted"/>
<dbReference type="Proteomes" id="UP001054945">
    <property type="component" value="Unassembled WGS sequence"/>
</dbReference>
<protein>
    <submittedName>
        <fullName evidence="1">Uncharacterized protein</fullName>
    </submittedName>
</protein>
<gene>
    <name evidence="1" type="ORF">CEXT_570731</name>
</gene>